<dbReference type="Pfam" id="PF00561">
    <property type="entry name" value="Abhydrolase_1"/>
    <property type="match status" value="1"/>
</dbReference>
<protein>
    <submittedName>
        <fullName evidence="2">Pimeloyl-ACP methyl ester carboxylesterase</fullName>
    </submittedName>
</protein>
<dbReference type="GO" id="GO:0016020">
    <property type="term" value="C:membrane"/>
    <property type="evidence" value="ECO:0007669"/>
    <property type="project" value="TreeGrafter"/>
</dbReference>
<dbReference type="InterPro" id="IPR000073">
    <property type="entry name" value="AB_hydrolase_1"/>
</dbReference>
<feature type="domain" description="AB hydrolase-1" evidence="1">
    <location>
        <begin position="14"/>
        <end position="244"/>
    </location>
</feature>
<keyword evidence="3" id="KW-1185">Reference proteome</keyword>
<dbReference type="RefSeq" id="WP_092236966.1">
    <property type="nucleotide sequence ID" value="NZ_FNLL01000012.1"/>
</dbReference>
<dbReference type="Proteomes" id="UP000199608">
    <property type="component" value="Unassembled WGS sequence"/>
</dbReference>
<accession>A0A1H2JES5</accession>
<sequence length="270" mass="29878">MNSTRGYTVCGNGPVIVLLHSSMSSKNQWKPLISLMAPKFQLISIDLSGYGDNDLPLNHQTFSTDDEICLVSGIIEKEIGNTEPFQLVAHSYGGAIALKMAAELPHRVASLTLFEPVPFHLLRTDEPACIEITSIIDQLARALKEKNKKSATQLFIDYWSGKGTFEKLKPVNKDALINYIDKVVLDFQALINESLTLEDYSNINIPVCLIKGEKSPLSAVRLFRILAKTLPEPFLYSVPGGHMSPVTDFKTVNSIIEQFLTLPELSPVFG</sequence>
<organism evidence="2 3">
    <name type="scientific">Desulfobacula phenolica</name>
    <dbReference type="NCBI Taxonomy" id="90732"/>
    <lineage>
        <taxon>Bacteria</taxon>
        <taxon>Pseudomonadati</taxon>
        <taxon>Thermodesulfobacteriota</taxon>
        <taxon>Desulfobacteria</taxon>
        <taxon>Desulfobacterales</taxon>
        <taxon>Desulfobacteraceae</taxon>
        <taxon>Desulfobacula</taxon>
    </lineage>
</organism>
<name>A0A1H2JES5_9BACT</name>
<evidence type="ECO:0000313" key="3">
    <source>
        <dbReference type="Proteomes" id="UP000199608"/>
    </source>
</evidence>
<dbReference type="EMBL" id="FNLL01000012">
    <property type="protein sequence ID" value="SDU54890.1"/>
    <property type="molecule type" value="Genomic_DNA"/>
</dbReference>
<gene>
    <name evidence="2" type="ORF">SAMN04487931_11212</name>
</gene>
<evidence type="ECO:0000259" key="1">
    <source>
        <dbReference type="Pfam" id="PF00561"/>
    </source>
</evidence>
<dbReference type="InterPro" id="IPR050266">
    <property type="entry name" value="AB_hydrolase_sf"/>
</dbReference>
<dbReference type="InterPro" id="IPR029058">
    <property type="entry name" value="AB_hydrolase_fold"/>
</dbReference>
<dbReference type="SUPFAM" id="SSF53474">
    <property type="entry name" value="alpha/beta-Hydrolases"/>
    <property type="match status" value="1"/>
</dbReference>
<evidence type="ECO:0000313" key="2">
    <source>
        <dbReference type="EMBL" id="SDU54890.1"/>
    </source>
</evidence>
<proteinExistence type="predicted"/>
<dbReference type="PANTHER" id="PTHR43798">
    <property type="entry name" value="MONOACYLGLYCEROL LIPASE"/>
    <property type="match status" value="1"/>
</dbReference>
<reference evidence="3" key="1">
    <citation type="submission" date="2016-10" db="EMBL/GenBank/DDBJ databases">
        <authorList>
            <person name="Varghese N."/>
            <person name="Submissions S."/>
        </authorList>
    </citation>
    <scope>NUCLEOTIDE SEQUENCE [LARGE SCALE GENOMIC DNA]</scope>
    <source>
        <strain evidence="3">DSM 3384</strain>
    </source>
</reference>
<dbReference type="PANTHER" id="PTHR43798:SF33">
    <property type="entry name" value="HYDROLASE, PUTATIVE (AFU_ORTHOLOGUE AFUA_2G14860)-RELATED"/>
    <property type="match status" value="1"/>
</dbReference>
<dbReference type="Gene3D" id="3.40.50.1820">
    <property type="entry name" value="alpha/beta hydrolase"/>
    <property type="match status" value="1"/>
</dbReference>
<dbReference type="PRINTS" id="PR00111">
    <property type="entry name" value="ABHYDROLASE"/>
</dbReference>
<dbReference type="AlphaFoldDB" id="A0A1H2JES5"/>